<sequence>MGSMFRSEEVCLVQLFLQSGSAYNCVSELGELGIVEFRDLNPNVNAFQRKFVSEVRRCEELEKTFAFLEQEIGRSLSPTLRTPLQPPVLTPPAPQPRELLTIEEESERLARELKEVSRNRDSLRAQLNQLCQYKGVLTQTHSLTSSQAPPPSFDQGNIIDNRQDVKLSFVAGVVHPWKVPSFERLLWRACRGYIIVDFKEMEEKLEHPDTGEMIQWTVFLISYWGDQIGQKVKKICDCFHTQTFAYPESQTDREEVLDGLRGRIEDIKSVMGQTEQYLQQLLVQALAVVPQWRVRVQKCKAVQMVLNLCSPSVTEKCLIAEAWCPVSQLPALQSALREGGRKSGSGVDSFYNRLPANTSPPTLFPTNAFTAGFQNIVDAYGVASYREVNPAVYTIITFPFLFAVMFGDVGHGLLMALAALWMILEEKDPKLRNNTNEIWRMMFGGRYLILLMGLFSIYTGAIYNECFSKGLSTFSSGWHVEPNAKYYNWTDETFINNQYLSLDPNVTGVFTGPYPFGIDPIWGLANNHLTFLNSYKMKMSVIIGIIHMSFGVCLSFFNYLHFGHVSSIFLVLIPELCFMLCLFGYLVFMIIYKWIAYGPVHSNSAPSILIHFIDMFLFAENKDNPPLYHGQEIVQKVLVVVALCSVPVLLLGKPVHDYIAHKRRRRQYSGERRPLLAENGSINAHPGEMESGGEKEEEEFDVPNEFMHQAIHTIEYCLGCISNTASYLRLWALSLAHAQLSEVLWVMVMRISFSSKSYIGSIILVVIFAAFAVLTVSILLIMEGLSAFLHALRLHWVEFQNKFYSGTGYKLSPFSFTSIISGSSVN</sequence>
<dbReference type="GO" id="GO:0051117">
    <property type="term" value="F:ATPase binding"/>
    <property type="evidence" value="ECO:0007669"/>
    <property type="project" value="TreeGrafter"/>
</dbReference>
<evidence type="ECO:0000256" key="7">
    <source>
        <dbReference type="ARBA" id="ARBA00023065"/>
    </source>
</evidence>
<feature type="transmembrane region" description="Helical" evidence="9">
    <location>
        <begin position="539"/>
        <end position="560"/>
    </location>
</feature>
<dbReference type="PANTHER" id="PTHR11629">
    <property type="entry name" value="VACUOLAR PROTON ATPASES"/>
    <property type="match status" value="1"/>
</dbReference>
<dbReference type="InterPro" id="IPR026028">
    <property type="entry name" value="V-type_ATPase_116kDa_su_euka"/>
</dbReference>
<comment type="similarity">
    <text evidence="2 9">Belongs to the V-ATPase 116 kDa subunit family.</text>
</comment>
<keyword evidence="7 9" id="KW-0406">Ion transport</keyword>
<dbReference type="AlphaFoldDB" id="A0A6J2V0Q9"/>
<gene>
    <name evidence="13" type="primary">tcirg1b</name>
</gene>
<evidence type="ECO:0000256" key="2">
    <source>
        <dbReference type="ARBA" id="ARBA00009904"/>
    </source>
</evidence>
<dbReference type="PIRSF" id="PIRSF001293">
    <property type="entry name" value="ATP6V0A1"/>
    <property type="match status" value="1"/>
</dbReference>
<comment type="function">
    <text evidence="9">Essential component of the vacuolar proton pump (V-ATPase), a multimeric enzyme that catalyzes the translocation of protons across the membranes. Required for assembly and activity of the V-ATPase.</text>
</comment>
<evidence type="ECO:0000256" key="8">
    <source>
        <dbReference type="ARBA" id="ARBA00023136"/>
    </source>
</evidence>
<dbReference type="OrthoDB" id="10264220at2759"/>
<dbReference type="InParanoid" id="A0A6J2V0Q9"/>
<dbReference type="RefSeq" id="XP_030625342.1">
    <property type="nucleotide sequence ID" value="XM_030769482.1"/>
</dbReference>
<feature type="region of interest" description="Disordered" evidence="11">
    <location>
        <begin position="678"/>
        <end position="698"/>
    </location>
</feature>
<keyword evidence="8 9" id="KW-0472">Membrane</keyword>
<evidence type="ECO:0000313" key="12">
    <source>
        <dbReference type="Proteomes" id="UP000504632"/>
    </source>
</evidence>
<feature type="transmembrane region" description="Helical" evidence="9">
    <location>
        <begin position="445"/>
        <end position="463"/>
    </location>
</feature>
<accession>A0A6J2V0Q9</accession>
<dbReference type="GO" id="GO:0007035">
    <property type="term" value="P:vacuolar acidification"/>
    <property type="evidence" value="ECO:0007669"/>
    <property type="project" value="TreeGrafter"/>
</dbReference>
<dbReference type="CTD" id="406342"/>
<dbReference type="InterPro" id="IPR002490">
    <property type="entry name" value="V-ATPase_116kDa_su"/>
</dbReference>
<proteinExistence type="inferred from homology"/>
<evidence type="ECO:0000256" key="4">
    <source>
        <dbReference type="ARBA" id="ARBA00022692"/>
    </source>
</evidence>
<evidence type="ECO:0000256" key="9">
    <source>
        <dbReference type="RuleBase" id="RU361189"/>
    </source>
</evidence>
<feature type="transmembrane region" description="Helical" evidence="9">
    <location>
        <begin position="567"/>
        <end position="592"/>
    </location>
</feature>
<keyword evidence="3 9" id="KW-0813">Transport</keyword>
<name>A0A6J2V0Q9_CHACN</name>
<protein>
    <recommendedName>
        <fullName evidence="9">V-type proton ATPase subunit a</fullName>
    </recommendedName>
</protein>
<dbReference type="GO" id="GO:0046961">
    <property type="term" value="F:proton-transporting ATPase activity, rotational mechanism"/>
    <property type="evidence" value="ECO:0007669"/>
    <property type="project" value="InterPro"/>
</dbReference>
<feature type="transmembrane region" description="Helical" evidence="9">
    <location>
        <begin position="400"/>
        <end position="424"/>
    </location>
</feature>
<evidence type="ECO:0000313" key="13">
    <source>
        <dbReference type="RefSeq" id="XP_030625342.1"/>
    </source>
</evidence>
<evidence type="ECO:0000256" key="1">
    <source>
        <dbReference type="ARBA" id="ARBA00004141"/>
    </source>
</evidence>
<keyword evidence="4 9" id="KW-0812">Transmembrane</keyword>
<dbReference type="GeneID" id="115808189"/>
<dbReference type="GO" id="GO:0000220">
    <property type="term" value="C:vacuolar proton-transporting V-type ATPase, V0 domain"/>
    <property type="evidence" value="ECO:0007669"/>
    <property type="project" value="InterPro"/>
</dbReference>
<dbReference type="PANTHER" id="PTHR11629:SF21">
    <property type="entry name" value="V-TYPE PROTON ATPASE 116 KDA SUBUNIT A 3"/>
    <property type="match status" value="1"/>
</dbReference>
<keyword evidence="6 9" id="KW-1133">Transmembrane helix</keyword>
<evidence type="ECO:0000256" key="11">
    <source>
        <dbReference type="SAM" id="MobiDB-lite"/>
    </source>
</evidence>
<dbReference type="Proteomes" id="UP000504632">
    <property type="component" value="Chromosome 1"/>
</dbReference>
<keyword evidence="10" id="KW-0175">Coiled coil</keyword>
<feature type="transmembrane region" description="Helical" evidence="9">
    <location>
        <begin position="758"/>
        <end position="782"/>
    </location>
</feature>
<evidence type="ECO:0000256" key="3">
    <source>
        <dbReference type="ARBA" id="ARBA00022448"/>
    </source>
</evidence>
<dbReference type="GO" id="GO:0005886">
    <property type="term" value="C:plasma membrane"/>
    <property type="evidence" value="ECO:0007669"/>
    <property type="project" value="TreeGrafter"/>
</dbReference>
<keyword evidence="12" id="KW-1185">Reference proteome</keyword>
<dbReference type="Pfam" id="PF01496">
    <property type="entry name" value="V_ATPase_I"/>
    <property type="match status" value="1"/>
</dbReference>
<feature type="coiled-coil region" evidence="10">
    <location>
        <begin position="99"/>
        <end position="133"/>
    </location>
</feature>
<evidence type="ECO:0000256" key="5">
    <source>
        <dbReference type="ARBA" id="ARBA00022781"/>
    </source>
</evidence>
<comment type="subcellular location">
    <subcellularLocation>
        <location evidence="1">Membrane</location>
        <topology evidence="1">Multi-pass membrane protein</topology>
    </subcellularLocation>
</comment>
<evidence type="ECO:0000256" key="10">
    <source>
        <dbReference type="SAM" id="Coils"/>
    </source>
</evidence>
<keyword evidence="5 9" id="KW-0375">Hydrogen ion transport</keyword>
<organism evidence="12 13">
    <name type="scientific">Chanos chanos</name>
    <name type="common">Milkfish</name>
    <name type="synonym">Mugil chanos</name>
    <dbReference type="NCBI Taxonomy" id="29144"/>
    <lineage>
        <taxon>Eukaryota</taxon>
        <taxon>Metazoa</taxon>
        <taxon>Chordata</taxon>
        <taxon>Craniata</taxon>
        <taxon>Vertebrata</taxon>
        <taxon>Euteleostomi</taxon>
        <taxon>Actinopterygii</taxon>
        <taxon>Neopterygii</taxon>
        <taxon>Teleostei</taxon>
        <taxon>Ostariophysi</taxon>
        <taxon>Gonorynchiformes</taxon>
        <taxon>Chanidae</taxon>
        <taxon>Chanos</taxon>
    </lineage>
</organism>
<evidence type="ECO:0000256" key="6">
    <source>
        <dbReference type="ARBA" id="ARBA00022989"/>
    </source>
</evidence>
<reference evidence="13" key="1">
    <citation type="submission" date="2025-08" db="UniProtKB">
        <authorList>
            <consortium name="RefSeq"/>
        </authorList>
    </citation>
    <scope>IDENTIFICATION</scope>
</reference>
<feature type="transmembrane region" description="Helical" evidence="9">
    <location>
        <begin position="633"/>
        <end position="655"/>
    </location>
</feature>